<evidence type="ECO:0000259" key="3">
    <source>
        <dbReference type="Pfam" id="PF10988"/>
    </source>
</evidence>
<keyword evidence="2" id="KW-0732">Signal</keyword>
<dbReference type="RefSeq" id="WP_386131251.1">
    <property type="nucleotide sequence ID" value="NZ_JBHTJL010000015.1"/>
</dbReference>
<evidence type="ECO:0000256" key="2">
    <source>
        <dbReference type="SAM" id="SignalP"/>
    </source>
</evidence>
<dbReference type="InterPro" id="IPR021255">
    <property type="entry name" value="DUF2807"/>
</dbReference>
<evidence type="ECO:0000313" key="4">
    <source>
        <dbReference type="EMBL" id="MFD1063775.1"/>
    </source>
</evidence>
<dbReference type="Proteomes" id="UP001597013">
    <property type="component" value="Unassembled WGS sequence"/>
</dbReference>
<feature type="chain" id="PRO_5047187029" evidence="2">
    <location>
        <begin position="22"/>
        <end position="244"/>
    </location>
</feature>
<gene>
    <name evidence="4" type="ORF">ACFQ1Q_11010</name>
</gene>
<accession>A0ABW3NAX5</accession>
<dbReference type="Gene3D" id="2.160.20.120">
    <property type="match status" value="1"/>
</dbReference>
<dbReference type="EMBL" id="JBHTJL010000015">
    <property type="protein sequence ID" value="MFD1063775.1"/>
    <property type="molecule type" value="Genomic_DNA"/>
</dbReference>
<feature type="signal peptide" evidence="2">
    <location>
        <begin position="1"/>
        <end position="21"/>
    </location>
</feature>
<organism evidence="4 5">
    <name type="scientific">Winogradskyella litorisediminis</name>
    <dbReference type="NCBI Taxonomy" id="1156618"/>
    <lineage>
        <taxon>Bacteria</taxon>
        <taxon>Pseudomonadati</taxon>
        <taxon>Bacteroidota</taxon>
        <taxon>Flavobacteriia</taxon>
        <taxon>Flavobacteriales</taxon>
        <taxon>Flavobacteriaceae</taxon>
        <taxon>Winogradskyella</taxon>
    </lineage>
</organism>
<dbReference type="Pfam" id="PF10988">
    <property type="entry name" value="DUF2807"/>
    <property type="match status" value="1"/>
</dbReference>
<dbReference type="PANTHER" id="PTHR39200:SF1">
    <property type="entry name" value="AUTO-TRANSPORTER ADHESIN HEAD GIN DOMAIN-CONTAINING PROTEIN-RELATED"/>
    <property type="match status" value="1"/>
</dbReference>
<comment type="caution">
    <text evidence="4">The sequence shown here is derived from an EMBL/GenBank/DDBJ whole genome shotgun (WGS) entry which is preliminary data.</text>
</comment>
<name>A0ABW3NAX5_9FLAO</name>
<proteinExistence type="predicted"/>
<keyword evidence="5" id="KW-1185">Reference proteome</keyword>
<protein>
    <submittedName>
        <fullName evidence="4">Head GIN domain-containing protein</fullName>
    </submittedName>
</protein>
<feature type="domain" description="Putative auto-transporter adhesin head GIN" evidence="3">
    <location>
        <begin position="46"/>
        <end position="229"/>
    </location>
</feature>
<evidence type="ECO:0000313" key="5">
    <source>
        <dbReference type="Proteomes" id="UP001597013"/>
    </source>
</evidence>
<feature type="region of interest" description="Disordered" evidence="1">
    <location>
        <begin position="224"/>
        <end position="244"/>
    </location>
</feature>
<sequence length="244" mass="25518">MKTLKLTFSTLFLLAITFSHAQWWSSGKGIKGNGDVTTITRNVGGYDGVKCSGFMDFKLVPGTEGKITIEGESNLLEYIITEVKGGNLVIKVENGKNLRTSNNKPLIITIPYKDIENVSLSGSGDVWNEGTIKSRDFSAALAGSGDLILNIEATDANASISGSGDLTLRGKTENLKTSLAGSGDFHGFKLDSKNVNASLAGSGDISINCSGALKARVAGSGDIEYRGNPTSTDTKVAGSGSIEN</sequence>
<dbReference type="PANTHER" id="PTHR39200">
    <property type="entry name" value="HYPOTHETICAL EXPORTED PROTEIN"/>
    <property type="match status" value="1"/>
</dbReference>
<evidence type="ECO:0000256" key="1">
    <source>
        <dbReference type="SAM" id="MobiDB-lite"/>
    </source>
</evidence>
<reference evidence="5" key="1">
    <citation type="journal article" date="2019" name="Int. J. Syst. Evol. Microbiol.">
        <title>The Global Catalogue of Microorganisms (GCM) 10K type strain sequencing project: providing services to taxonomists for standard genome sequencing and annotation.</title>
        <authorList>
            <consortium name="The Broad Institute Genomics Platform"/>
            <consortium name="The Broad Institute Genome Sequencing Center for Infectious Disease"/>
            <person name="Wu L."/>
            <person name="Ma J."/>
        </authorList>
    </citation>
    <scope>NUCLEOTIDE SEQUENCE [LARGE SCALE GENOMIC DNA]</scope>
    <source>
        <strain evidence="5">CCUG 62215</strain>
    </source>
</reference>